<comment type="similarity">
    <text evidence="2">Belongs to the SusD family.</text>
</comment>
<keyword evidence="3 6" id="KW-0732">Signal</keyword>
<dbReference type="Pfam" id="PF14322">
    <property type="entry name" value="SusD-like_3"/>
    <property type="match status" value="1"/>
</dbReference>
<reference evidence="10" key="1">
    <citation type="journal article" date="2019" name="Int. J. Syst. Evol. Microbiol.">
        <title>The Global Catalogue of Microorganisms (GCM) 10K type strain sequencing project: providing services to taxonomists for standard genome sequencing and annotation.</title>
        <authorList>
            <consortium name="The Broad Institute Genomics Platform"/>
            <consortium name="The Broad Institute Genome Sequencing Center for Infectious Disease"/>
            <person name="Wu L."/>
            <person name="Ma J."/>
        </authorList>
    </citation>
    <scope>NUCLEOTIDE SEQUENCE [LARGE SCALE GENOMIC DNA]</scope>
    <source>
        <strain evidence="10">JCM 17664</strain>
    </source>
</reference>
<evidence type="ECO:0000313" key="9">
    <source>
        <dbReference type="EMBL" id="GAA4302636.1"/>
    </source>
</evidence>
<proteinExistence type="inferred from homology"/>
<organism evidence="9 10">
    <name type="scientific">Compostibacter hankyongensis</name>
    <dbReference type="NCBI Taxonomy" id="1007089"/>
    <lineage>
        <taxon>Bacteria</taxon>
        <taxon>Pseudomonadati</taxon>
        <taxon>Bacteroidota</taxon>
        <taxon>Chitinophagia</taxon>
        <taxon>Chitinophagales</taxon>
        <taxon>Chitinophagaceae</taxon>
        <taxon>Compostibacter</taxon>
    </lineage>
</organism>
<feature type="domain" description="SusD-like N-terminal" evidence="8">
    <location>
        <begin position="85"/>
        <end position="224"/>
    </location>
</feature>
<keyword evidence="5" id="KW-0998">Cell outer membrane</keyword>
<evidence type="ECO:0000256" key="6">
    <source>
        <dbReference type="SAM" id="SignalP"/>
    </source>
</evidence>
<keyword evidence="10" id="KW-1185">Reference proteome</keyword>
<evidence type="ECO:0000256" key="4">
    <source>
        <dbReference type="ARBA" id="ARBA00023136"/>
    </source>
</evidence>
<feature type="chain" id="PRO_5047479425" evidence="6">
    <location>
        <begin position="20"/>
        <end position="550"/>
    </location>
</feature>
<dbReference type="Proteomes" id="UP001501207">
    <property type="component" value="Unassembled WGS sequence"/>
</dbReference>
<evidence type="ECO:0000256" key="3">
    <source>
        <dbReference type="ARBA" id="ARBA00022729"/>
    </source>
</evidence>
<accession>A0ABP8FFS4</accession>
<comment type="caution">
    <text evidence="9">The sequence shown here is derived from an EMBL/GenBank/DDBJ whole genome shotgun (WGS) entry which is preliminary data.</text>
</comment>
<keyword evidence="4" id="KW-0472">Membrane</keyword>
<evidence type="ECO:0000259" key="7">
    <source>
        <dbReference type="Pfam" id="PF07980"/>
    </source>
</evidence>
<dbReference type="RefSeq" id="WP_344974888.1">
    <property type="nucleotide sequence ID" value="NZ_BAABFN010000001.1"/>
</dbReference>
<dbReference type="SUPFAM" id="SSF48452">
    <property type="entry name" value="TPR-like"/>
    <property type="match status" value="1"/>
</dbReference>
<evidence type="ECO:0000313" key="10">
    <source>
        <dbReference type="Proteomes" id="UP001501207"/>
    </source>
</evidence>
<evidence type="ECO:0000256" key="5">
    <source>
        <dbReference type="ARBA" id="ARBA00023237"/>
    </source>
</evidence>
<dbReference type="InterPro" id="IPR011990">
    <property type="entry name" value="TPR-like_helical_dom_sf"/>
</dbReference>
<dbReference type="EMBL" id="BAABFN010000001">
    <property type="protein sequence ID" value="GAA4302636.1"/>
    <property type="molecule type" value="Genomic_DNA"/>
</dbReference>
<feature type="domain" description="RagB/SusD" evidence="7">
    <location>
        <begin position="269"/>
        <end position="549"/>
    </location>
</feature>
<name>A0ABP8FFS4_9BACT</name>
<dbReference type="Gene3D" id="1.25.40.390">
    <property type="match status" value="1"/>
</dbReference>
<comment type="subcellular location">
    <subcellularLocation>
        <location evidence="1">Cell outer membrane</location>
    </subcellularLocation>
</comment>
<dbReference type="InterPro" id="IPR033985">
    <property type="entry name" value="SusD-like_N"/>
</dbReference>
<dbReference type="Pfam" id="PF07980">
    <property type="entry name" value="SusD_RagB"/>
    <property type="match status" value="1"/>
</dbReference>
<evidence type="ECO:0000256" key="1">
    <source>
        <dbReference type="ARBA" id="ARBA00004442"/>
    </source>
</evidence>
<evidence type="ECO:0000256" key="2">
    <source>
        <dbReference type="ARBA" id="ARBA00006275"/>
    </source>
</evidence>
<protein>
    <submittedName>
        <fullName evidence="9">RagB/SusD family nutrient uptake outer membrane protein</fullName>
    </submittedName>
</protein>
<gene>
    <name evidence="9" type="ORF">GCM10023143_05240</name>
</gene>
<dbReference type="InterPro" id="IPR012944">
    <property type="entry name" value="SusD_RagB_dom"/>
</dbReference>
<sequence length="550" mass="61260">MKSQLFYKTIVMLSFAALAFPSCTRLDQHVYSVVPNGNFWQTPEEIAAGIAPAYQALTAIPDGSVFNISEVSSDECIVPTRGSDWYDGGEWQQLWLHTWTAQSGQLNNAWNDIYNGIGKINFALSQVDSLPEPPENLAGIDAELKTLRAYYYFLAMDLFGNVPLVTSFNTDPNSVTNVPRADVFDFIEKELKDNLDLLPVDVSGSTYGRVTKWMAFALLGKLYLNAQVYTGKARWADCMAMCDSIIESAGYTLMADYFDNFSTDNEKSTENIFVVPFDRINISGNGWEMNTLHYQNNVNFGLSGSPYNGFCTAAAFYYSFDTTSVYSATGANTYRTFKDQRTGQYLVGQQYSAPYPYPPYQNILVGTSDPGITALSDLQTQLPLKFTPDVDVLSNPSGAFRLAGVRNIKYFPESGTAGQQSNDMVLFRLSDIMLMRAECALRLGTDLSGALDLVNQIRERAYSGDNSHDWKMADLTLDNILAERGRELAWEGWRRNDLIRYEVAGGKPYYGATRVPGKKADPSDRHLNIFAIPAPQISANPKLKQNPGYN</sequence>
<evidence type="ECO:0000259" key="8">
    <source>
        <dbReference type="Pfam" id="PF14322"/>
    </source>
</evidence>
<feature type="signal peptide" evidence="6">
    <location>
        <begin position="1"/>
        <end position="19"/>
    </location>
</feature>